<gene>
    <name evidence="1" type="ORF">E6C51_19670</name>
</gene>
<reference evidence="1 2" key="1">
    <citation type="submission" date="2019-04" db="EMBL/GenBank/DDBJ databases">
        <title>Rhizobium terrae sp. nov., isolated from a paddy soil.</title>
        <authorList>
            <person name="Lin S.-Y."/>
            <person name="Hameed A."/>
            <person name="Huang H.-I."/>
            <person name="Young C.-C."/>
        </authorList>
    </citation>
    <scope>NUCLEOTIDE SEQUENCE [LARGE SCALE GENOMIC DNA]</scope>
    <source>
        <strain evidence="1 2">CC-HIH110</strain>
    </source>
</reference>
<keyword evidence="2" id="KW-1185">Reference proteome</keyword>
<name>A0A4S3ZNI2_9HYPH</name>
<proteinExistence type="predicted"/>
<dbReference type="AlphaFoldDB" id="A0A4S3ZNI2"/>
<comment type="caution">
    <text evidence="1">The sequence shown here is derived from an EMBL/GenBank/DDBJ whole genome shotgun (WGS) entry which is preliminary data.</text>
</comment>
<organism evidence="1 2">
    <name type="scientific">Allorhizobium terrae</name>
    <dbReference type="NCBI Taxonomy" id="1848972"/>
    <lineage>
        <taxon>Bacteria</taxon>
        <taxon>Pseudomonadati</taxon>
        <taxon>Pseudomonadota</taxon>
        <taxon>Alphaproteobacteria</taxon>
        <taxon>Hyphomicrobiales</taxon>
        <taxon>Rhizobiaceae</taxon>
        <taxon>Rhizobium/Agrobacterium group</taxon>
        <taxon>Allorhizobium</taxon>
    </lineage>
</organism>
<dbReference type="EMBL" id="SSOA01000019">
    <property type="protein sequence ID" value="THF46995.1"/>
    <property type="molecule type" value="Genomic_DNA"/>
</dbReference>
<protein>
    <submittedName>
        <fullName evidence="1">Uncharacterized protein</fullName>
    </submittedName>
</protein>
<evidence type="ECO:0000313" key="1">
    <source>
        <dbReference type="EMBL" id="THF46995.1"/>
    </source>
</evidence>
<evidence type="ECO:0000313" key="2">
    <source>
        <dbReference type="Proteomes" id="UP000310754"/>
    </source>
</evidence>
<accession>A0A4S3ZNI2</accession>
<sequence>MTSHWGIEDPAAIDGKDPQKRNAYTTVLHDIKLRFGAFAALPLANFERLSLLIRLKEIDVLECFTHKRPNVA</sequence>
<dbReference type="Proteomes" id="UP000310754">
    <property type="component" value="Unassembled WGS sequence"/>
</dbReference>
<dbReference type="RefSeq" id="WP_190237252.1">
    <property type="nucleotide sequence ID" value="NZ_SSOA01000019.1"/>
</dbReference>